<sequence length="60" mass="6795">MIFPTIRSYQVSVTTIDFVTNKNKKNGIAAFYKGCGNSYSYYFKNNAIPKRSVVTGITIY</sequence>
<dbReference type="EMBL" id="CP020919">
    <property type="protein sequence ID" value="AWG25568.1"/>
    <property type="molecule type" value="Genomic_DNA"/>
</dbReference>
<name>A0A2S1LPD7_9FLAO</name>
<gene>
    <name evidence="1" type="ORF">FK004_10165</name>
</gene>
<proteinExistence type="predicted"/>
<reference evidence="1 2" key="1">
    <citation type="submission" date="2017-04" db="EMBL/GenBank/DDBJ databases">
        <title>Complete genome sequence of Flavobacterium kingsejong AJ004.</title>
        <authorList>
            <person name="Lee P.C."/>
        </authorList>
    </citation>
    <scope>NUCLEOTIDE SEQUENCE [LARGE SCALE GENOMIC DNA]</scope>
    <source>
        <strain evidence="1 2">AJ004</strain>
    </source>
</reference>
<protein>
    <submittedName>
        <fullName evidence="1">Uncharacterized protein</fullName>
    </submittedName>
</protein>
<organism evidence="1 2">
    <name type="scientific">Flavobacterium kingsejongi</name>
    <dbReference type="NCBI Taxonomy" id="1678728"/>
    <lineage>
        <taxon>Bacteria</taxon>
        <taxon>Pseudomonadati</taxon>
        <taxon>Bacteroidota</taxon>
        <taxon>Flavobacteriia</taxon>
        <taxon>Flavobacteriales</taxon>
        <taxon>Flavobacteriaceae</taxon>
        <taxon>Flavobacterium</taxon>
    </lineage>
</organism>
<accession>A0A2S1LPD7</accession>
<dbReference type="AlphaFoldDB" id="A0A2S1LPD7"/>
<evidence type="ECO:0000313" key="2">
    <source>
        <dbReference type="Proteomes" id="UP000244677"/>
    </source>
</evidence>
<dbReference type="KEGG" id="fki:FK004_10165"/>
<evidence type="ECO:0000313" key="1">
    <source>
        <dbReference type="EMBL" id="AWG25568.1"/>
    </source>
</evidence>
<dbReference type="Proteomes" id="UP000244677">
    <property type="component" value="Chromosome"/>
</dbReference>
<keyword evidence="2" id="KW-1185">Reference proteome</keyword>